<feature type="region of interest" description="Disordered" evidence="1">
    <location>
        <begin position="45"/>
        <end position="224"/>
    </location>
</feature>
<feature type="domain" description="DUF4211" evidence="2">
    <location>
        <begin position="234"/>
        <end position="372"/>
    </location>
</feature>
<dbReference type="HOGENOM" id="CLU_594569_0_0_1"/>
<keyword evidence="4" id="KW-1185">Reference proteome</keyword>
<gene>
    <name evidence="3" type="ORF">MELLADRAFT_88739</name>
</gene>
<evidence type="ECO:0000256" key="1">
    <source>
        <dbReference type="SAM" id="MobiDB-lite"/>
    </source>
</evidence>
<feature type="region of interest" description="Disordered" evidence="1">
    <location>
        <begin position="377"/>
        <end position="398"/>
    </location>
</feature>
<dbReference type="EMBL" id="GL883118">
    <property type="protein sequence ID" value="EGG04551.1"/>
    <property type="molecule type" value="Genomic_DNA"/>
</dbReference>
<evidence type="ECO:0000313" key="3">
    <source>
        <dbReference type="EMBL" id="EGG04551.1"/>
    </source>
</evidence>
<feature type="compositionally biased region" description="Basic residues" evidence="1">
    <location>
        <begin position="116"/>
        <end position="127"/>
    </location>
</feature>
<dbReference type="OrthoDB" id="21499at2759"/>
<name>F4RST5_MELLP</name>
<reference evidence="4" key="1">
    <citation type="journal article" date="2011" name="Proc. Natl. Acad. Sci. U.S.A.">
        <title>Obligate biotrophy features unraveled by the genomic analysis of rust fungi.</title>
        <authorList>
            <person name="Duplessis S."/>
            <person name="Cuomo C.A."/>
            <person name="Lin Y.-C."/>
            <person name="Aerts A."/>
            <person name="Tisserant E."/>
            <person name="Veneault-Fourrey C."/>
            <person name="Joly D.L."/>
            <person name="Hacquard S."/>
            <person name="Amselem J."/>
            <person name="Cantarel B.L."/>
            <person name="Chiu R."/>
            <person name="Coutinho P.M."/>
            <person name="Feau N."/>
            <person name="Field M."/>
            <person name="Frey P."/>
            <person name="Gelhaye E."/>
            <person name="Goldberg J."/>
            <person name="Grabherr M.G."/>
            <person name="Kodira C.D."/>
            <person name="Kohler A."/>
            <person name="Kuees U."/>
            <person name="Lindquist E.A."/>
            <person name="Lucas S.M."/>
            <person name="Mago R."/>
            <person name="Mauceli E."/>
            <person name="Morin E."/>
            <person name="Murat C."/>
            <person name="Pangilinan J.L."/>
            <person name="Park R."/>
            <person name="Pearson M."/>
            <person name="Quesneville H."/>
            <person name="Rouhier N."/>
            <person name="Sakthikumar S."/>
            <person name="Salamov A.A."/>
            <person name="Schmutz J."/>
            <person name="Selles B."/>
            <person name="Shapiro H."/>
            <person name="Tanguay P."/>
            <person name="Tuskan G.A."/>
            <person name="Henrissat B."/>
            <person name="Van de Peer Y."/>
            <person name="Rouze P."/>
            <person name="Ellis J.G."/>
            <person name="Dodds P.N."/>
            <person name="Schein J.E."/>
            <person name="Zhong S."/>
            <person name="Hamelin R.C."/>
            <person name="Grigoriev I.V."/>
            <person name="Szabo L.J."/>
            <person name="Martin F."/>
        </authorList>
    </citation>
    <scope>NUCLEOTIDE SEQUENCE [LARGE SCALE GENOMIC DNA]</scope>
    <source>
        <strain evidence="4">98AG31 / pathotype 3-4-7</strain>
    </source>
</reference>
<dbReference type="VEuPathDB" id="FungiDB:MELLADRAFT_88739"/>
<dbReference type="InterPro" id="IPR025451">
    <property type="entry name" value="DUF4211"/>
</dbReference>
<dbReference type="RefSeq" id="XP_007412342.1">
    <property type="nucleotide sequence ID" value="XM_007412280.1"/>
</dbReference>
<feature type="compositionally biased region" description="Basic residues" evidence="1">
    <location>
        <begin position="165"/>
        <end position="179"/>
    </location>
</feature>
<sequence length="460" mass="52440">MSLNSNDKKDCDLCFIVKARPDLNCFKPPDSILHDKAYWDEFLTPVNEECPSSQNNAPHNPPTSPPESIENPTSGPSSELSHKKRSKRRPSSKANRGKPKRRASLHDSDDEPIISKARHKPTKSKRRTLSESSDNEDDVDDLFLSDYSEPETKLRSKNELNTKYSKFRKNRHVHSQKRAMTKEVLSRRIVPDSEDEDQTRPALEPSGSESTSEEESSTDDSLTDKDEIAKRDAEFIVNDMADKAKAVRIQKQLAANIPTQFQMNNLDDLGNFKLVCRYLLNRIFLPHTNWWKRASAYRQSYARISTAVIGPRISLLDSAAWIPVFRQALQCRPRIIKSLLNQHRVGCDACNNRTKHSTFTIILNGHKYHNINLDRISSDSSSESSDDSDAPPTKKFRSANQPDQYKFICGQDCATKAFEFHHFKPMDTILTKIIENGQFFWQLCTLDDIGHVGLMSGMEI</sequence>
<proteinExistence type="predicted"/>
<dbReference type="Pfam" id="PF13926">
    <property type="entry name" value="DUF4211"/>
    <property type="match status" value="1"/>
</dbReference>
<feature type="compositionally biased region" description="Polar residues" evidence="1">
    <location>
        <begin position="70"/>
        <end position="79"/>
    </location>
</feature>
<feature type="compositionally biased region" description="Basic and acidic residues" evidence="1">
    <location>
        <begin position="180"/>
        <end position="191"/>
    </location>
</feature>
<evidence type="ECO:0000259" key="2">
    <source>
        <dbReference type="Pfam" id="PF13926"/>
    </source>
</evidence>
<dbReference type="Proteomes" id="UP000001072">
    <property type="component" value="Unassembled WGS sequence"/>
</dbReference>
<feature type="compositionally biased region" description="Basic residues" evidence="1">
    <location>
        <begin position="82"/>
        <end position="103"/>
    </location>
</feature>
<feature type="compositionally biased region" description="Acidic residues" evidence="1">
    <location>
        <begin position="133"/>
        <end position="143"/>
    </location>
</feature>
<dbReference type="KEGG" id="mlr:MELLADRAFT_88739"/>
<accession>F4RST5</accession>
<feature type="compositionally biased region" description="Basic and acidic residues" evidence="1">
    <location>
        <begin position="150"/>
        <end position="160"/>
    </location>
</feature>
<dbReference type="InParanoid" id="F4RST5"/>
<evidence type="ECO:0000313" key="4">
    <source>
        <dbReference type="Proteomes" id="UP000001072"/>
    </source>
</evidence>
<dbReference type="AlphaFoldDB" id="F4RST5"/>
<dbReference type="eggNOG" id="ENOG502S7B9">
    <property type="taxonomic scope" value="Eukaryota"/>
</dbReference>
<dbReference type="STRING" id="747676.F4RST5"/>
<organism evidence="4">
    <name type="scientific">Melampsora larici-populina (strain 98AG31 / pathotype 3-4-7)</name>
    <name type="common">Poplar leaf rust fungus</name>
    <dbReference type="NCBI Taxonomy" id="747676"/>
    <lineage>
        <taxon>Eukaryota</taxon>
        <taxon>Fungi</taxon>
        <taxon>Dikarya</taxon>
        <taxon>Basidiomycota</taxon>
        <taxon>Pucciniomycotina</taxon>
        <taxon>Pucciniomycetes</taxon>
        <taxon>Pucciniales</taxon>
        <taxon>Melampsoraceae</taxon>
        <taxon>Melampsora</taxon>
    </lineage>
</organism>
<protein>
    <recommendedName>
        <fullName evidence="2">DUF4211 domain-containing protein</fullName>
    </recommendedName>
</protein>
<dbReference type="GeneID" id="18934981"/>